<name>A0ABP9RNY8_9ACTN</name>
<dbReference type="RefSeq" id="WP_345627921.1">
    <property type="nucleotide sequence ID" value="NZ_BAABJQ010000004.1"/>
</dbReference>
<dbReference type="Proteomes" id="UP001501570">
    <property type="component" value="Unassembled WGS sequence"/>
</dbReference>
<evidence type="ECO:0000313" key="1">
    <source>
        <dbReference type="EMBL" id="GAA5182131.1"/>
    </source>
</evidence>
<organism evidence="1 2">
    <name type="scientific">Rugosimonospora acidiphila</name>
    <dbReference type="NCBI Taxonomy" id="556531"/>
    <lineage>
        <taxon>Bacteria</taxon>
        <taxon>Bacillati</taxon>
        <taxon>Actinomycetota</taxon>
        <taxon>Actinomycetes</taxon>
        <taxon>Micromonosporales</taxon>
        <taxon>Micromonosporaceae</taxon>
        <taxon>Rugosimonospora</taxon>
    </lineage>
</organism>
<evidence type="ECO:0000313" key="2">
    <source>
        <dbReference type="Proteomes" id="UP001501570"/>
    </source>
</evidence>
<proteinExistence type="predicted"/>
<accession>A0ABP9RNY8</accession>
<protein>
    <recommendedName>
        <fullName evidence="3">3-methyladenine DNA glycosylase</fullName>
    </recommendedName>
</protein>
<reference evidence="2" key="1">
    <citation type="journal article" date="2019" name="Int. J. Syst. Evol. Microbiol.">
        <title>The Global Catalogue of Microorganisms (GCM) 10K type strain sequencing project: providing services to taxonomists for standard genome sequencing and annotation.</title>
        <authorList>
            <consortium name="The Broad Institute Genomics Platform"/>
            <consortium name="The Broad Institute Genome Sequencing Center for Infectious Disease"/>
            <person name="Wu L."/>
            <person name="Ma J."/>
        </authorList>
    </citation>
    <scope>NUCLEOTIDE SEQUENCE [LARGE SCALE GENOMIC DNA]</scope>
    <source>
        <strain evidence="2">JCM 18304</strain>
    </source>
</reference>
<gene>
    <name evidence="1" type="ORF">GCM10023322_18420</name>
</gene>
<dbReference type="EMBL" id="BAABJQ010000004">
    <property type="protein sequence ID" value="GAA5182131.1"/>
    <property type="molecule type" value="Genomic_DNA"/>
</dbReference>
<evidence type="ECO:0008006" key="3">
    <source>
        <dbReference type="Google" id="ProtNLM"/>
    </source>
</evidence>
<sequence length="299" mass="33758">MAGVSNVVAESVWRDRRAAHERRVDGWTAGHRARRATATKHPVEDFMFVYYSLRPSQLRRWHPGAGVVLAGADPAELGAHYVAVPGGATLDTRPVLAKRAEFLAWIGPLLERMAGRAPYVGCFGMHEWAMVYGLAPNEVRHEQWPLRLTPERTAEVVEQTGVRCAHFDAHRFFTPAAVPLNQFQPTREREIELEQPGCLHGNMDLYKWAYKLSPLVDSELVADSFGLAREIRELDMRASPYDLAPLGYEPVRVETPEGRAYYARAQRDFAVRAAPLRARLIDAIDRLNRLDPTGPRESR</sequence>
<keyword evidence="2" id="KW-1185">Reference proteome</keyword>
<comment type="caution">
    <text evidence="1">The sequence shown here is derived from an EMBL/GenBank/DDBJ whole genome shotgun (WGS) entry which is preliminary data.</text>
</comment>